<dbReference type="EMBL" id="JBELOE010000287">
    <property type="protein sequence ID" value="MER2494312.1"/>
    <property type="molecule type" value="Genomic_DNA"/>
</dbReference>
<evidence type="ECO:0000313" key="1">
    <source>
        <dbReference type="EMBL" id="MER2494312.1"/>
    </source>
</evidence>
<dbReference type="Proteomes" id="UP001467690">
    <property type="component" value="Unassembled WGS sequence"/>
</dbReference>
<dbReference type="RefSeq" id="WP_350403324.1">
    <property type="nucleotide sequence ID" value="NZ_JBELOE010000287.1"/>
</dbReference>
<reference evidence="1 2" key="1">
    <citation type="submission" date="2024-06" db="EMBL/GenBank/DDBJ databases">
        <authorList>
            <person name="Chen R.Y."/>
        </authorList>
    </citation>
    <scope>NUCLEOTIDE SEQUENCE [LARGE SCALE GENOMIC DNA]</scope>
    <source>
        <strain evidence="1 2">D2</strain>
    </source>
</reference>
<dbReference type="SUPFAM" id="SSF55874">
    <property type="entry name" value="ATPase domain of HSP90 chaperone/DNA topoisomerase II/histidine kinase"/>
    <property type="match status" value="1"/>
</dbReference>
<protein>
    <recommendedName>
        <fullName evidence="3">Histidine kinase/HSP90-like ATPase domain-containing protein</fullName>
    </recommendedName>
</protein>
<accession>A0ABV1RMZ5</accession>
<name>A0ABV1RMZ5_9ALTE</name>
<organism evidence="1 2">
    <name type="scientific">Catenovulum sediminis</name>
    <dbReference type="NCBI Taxonomy" id="1740262"/>
    <lineage>
        <taxon>Bacteria</taxon>
        <taxon>Pseudomonadati</taxon>
        <taxon>Pseudomonadota</taxon>
        <taxon>Gammaproteobacteria</taxon>
        <taxon>Alteromonadales</taxon>
        <taxon>Alteromonadaceae</taxon>
        <taxon>Catenovulum</taxon>
    </lineage>
</organism>
<comment type="caution">
    <text evidence="1">The sequence shown here is derived from an EMBL/GenBank/DDBJ whole genome shotgun (WGS) entry which is preliminary data.</text>
</comment>
<gene>
    <name evidence="1" type="ORF">ABS311_20760</name>
</gene>
<dbReference type="InterPro" id="IPR036890">
    <property type="entry name" value="HATPase_C_sf"/>
</dbReference>
<proteinExistence type="predicted"/>
<evidence type="ECO:0000313" key="2">
    <source>
        <dbReference type="Proteomes" id="UP001467690"/>
    </source>
</evidence>
<evidence type="ECO:0008006" key="3">
    <source>
        <dbReference type="Google" id="ProtNLM"/>
    </source>
</evidence>
<dbReference type="Gene3D" id="3.30.565.10">
    <property type="entry name" value="Histidine kinase-like ATPase, C-terminal domain"/>
    <property type="match status" value="1"/>
</dbReference>
<keyword evidence="2" id="KW-1185">Reference proteome</keyword>
<sequence length="164" mass="18012">MQVHCESIALDMPAWQLLDKPEVLSHTKIVHELDVFDARRDVLKMALSLGFRNDQAYSLVTAMTELGNNIVFHSVGGYLLLQAYYALHELTGEQAIVALMLIAQDSGPGIADIELAKQEGYSSINSMGCGLSGVFRLMDACRIESFPSGTRVTATLYSANGWER</sequence>